<dbReference type="EMBL" id="JASCZI010271869">
    <property type="protein sequence ID" value="MED6216100.1"/>
    <property type="molecule type" value="Genomic_DNA"/>
</dbReference>
<reference evidence="3 4" key="1">
    <citation type="journal article" date="2023" name="Plants (Basel)">
        <title>Bridging the Gap: Combining Genomics and Transcriptomics Approaches to Understand Stylosanthes scabra, an Orphan Legume from the Brazilian Caatinga.</title>
        <authorList>
            <person name="Ferreira-Neto J.R.C."/>
            <person name="da Silva M.D."/>
            <person name="Binneck E."/>
            <person name="de Melo N.F."/>
            <person name="da Silva R.H."/>
            <person name="de Melo A.L.T.M."/>
            <person name="Pandolfi V."/>
            <person name="Bustamante F.O."/>
            <person name="Brasileiro-Vidal A.C."/>
            <person name="Benko-Iseppon A.M."/>
        </authorList>
    </citation>
    <scope>NUCLEOTIDE SEQUENCE [LARGE SCALE GENOMIC DNA]</scope>
    <source>
        <tissue evidence="3">Leaves</tissue>
    </source>
</reference>
<sequence length="128" mass="15077">MEHGWSGRKKITGRFIIFLFSVTIFLLFIAFRVSDFHFSPHTQSKFFPKFSNSTQHRRLRYWKQVLMGIIRSCFSFIAGTVCGIYVAQNYQVPNITKLIDTTLHKAKEVEETYRKPKKKGSKDDDNYD</sequence>
<keyword evidence="2" id="KW-0472">Membrane</keyword>
<keyword evidence="4" id="KW-1185">Reference proteome</keyword>
<dbReference type="PANTHER" id="PTHR33528:SF17">
    <property type="entry name" value="TRANSMEMBRANE PROTEIN"/>
    <property type="match status" value="1"/>
</dbReference>
<proteinExistence type="predicted"/>
<accession>A0ABU6Z0H8</accession>
<dbReference type="InterPro" id="IPR027854">
    <property type="entry name" value="STMP1"/>
</dbReference>
<comment type="caution">
    <text evidence="3">The sequence shown here is derived from an EMBL/GenBank/DDBJ whole genome shotgun (WGS) entry which is preliminary data.</text>
</comment>
<dbReference type="Proteomes" id="UP001341840">
    <property type="component" value="Unassembled WGS sequence"/>
</dbReference>
<keyword evidence="2" id="KW-1133">Transmembrane helix</keyword>
<protein>
    <recommendedName>
        <fullName evidence="5">Transmembrane protein</fullName>
    </recommendedName>
</protein>
<name>A0ABU6Z0H8_9FABA</name>
<organism evidence="3 4">
    <name type="scientific">Stylosanthes scabra</name>
    <dbReference type="NCBI Taxonomy" id="79078"/>
    <lineage>
        <taxon>Eukaryota</taxon>
        <taxon>Viridiplantae</taxon>
        <taxon>Streptophyta</taxon>
        <taxon>Embryophyta</taxon>
        <taxon>Tracheophyta</taxon>
        <taxon>Spermatophyta</taxon>
        <taxon>Magnoliopsida</taxon>
        <taxon>eudicotyledons</taxon>
        <taxon>Gunneridae</taxon>
        <taxon>Pentapetalae</taxon>
        <taxon>rosids</taxon>
        <taxon>fabids</taxon>
        <taxon>Fabales</taxon>
        <taxon>Fabaceae</taxon>
        <taxon>Papilionoideae</taxon>
        <taxon>50 kb inversion clade</taxon>
        <taxon>dalbergioids sensu lato</taxon>
        <taxon>Dalbergieae</taxon>
        <taxon>Pterocarpus clade</taxon>
        <taxon>Stylosanthes</taxon>
    </lineage>
</organism>
<evidence type="ECO:0008006" key="5">
    <source>
        <dbReference type="Google" id="ProtNLM"/>
    </source>
</evidence>
<feature type="transmembrane region" description="Helical" evidence="2">
    <location>
        <begin position="65"/>
        <end position="87"/>
    </location>
</feature>
<dbReference type="PANTHER" id="PTHR33528">
    <property type="entry name" value="OS07G0239500 PROTEIN"/>
    <property type="match status" value="1"/>
</dbReference>
<feature type="transmembrane region" description="Helical" evidence="2">
    <location>
        <begin position="12"/>
        <end position="31"/>
    </location>
</feature>
<evidence type="ECO:0000313" key="4">
    <source>
        <dbReference type="Proteomes" id="UP001341840"/>
    </source>
</evidence>
<evidence type="ECO:0000256" key="2">
    <source>
        <dbReference type="SAM" id="Phobius"/>
    </source>
</evidence>
<dbReference type="Pfam" id="PF15054">
    <property type="entry name" value="DUF4535"/>
    <property type="match status" value="1"/>
</dbReference>
<gene>
    <name evidence="3" type="ORF">PIB30_004586</name>
</gene>
<keyword evidence="2" id="KW-0812">Transmembrane</keyword>
<feature type="region of interest" description="Disordered" evidence="1">
    <location>
        <begin position="109"/>
        <end position="128"/>
    </location>
</feature>
<evidence type="ECO:0000313" key="3">
    <source>
        <dbReference type="EMBL" id="MED6216100.1"/>
    </source>
</evidence>
<evidence type="ECO:0000256" key="1">
    <source>
        <dbReference type="SAM" id="MobiDB-lite"/>
    </source>
</evidence>